<keyword evidence="1" id="KW-0175">Coiled coil</keyword>
<evidence type="ECO:0000313" key="3">
    <source>
        <dbReference type="EMBL" id="MBM7614266.1"/>
    </source>
</evidence>
<feature type="coiled-coil region" evidence="1">
    <location>
        <begin position="166"/>
        <end position="193"/>
    </location>
</feature>
<evidence type="ECO:0008006" key="5">
    <source>
        <dbReference type="Google" id="ProtNLM"/>
    </source>
</evidence>
<gene>
    <name evidence="3" type="ORF">JOC73_000777</name>
</gene>
<dbReference type="PROSITE" id="PS51257">
    <property type="entry name" value="PROKAR_LIPOPROTEIN"/>
    <property type="match status" value="1"/>
</dbReference>
<protein>
    <recommendedName>
        <fullName evidence="5">Lipoprotein</fullName>
    </recommendedName>
</protein>
<evidence type="ECO:0000256" key="1">
    <source>
        <dbReference type="SAM" id="Coils"/>
    </source>
</evidence>
<proteinExistence type="predicted"/>
<feature type="region of interest" description="Disordered" evidence="2">
    <location>
        <begin position="78"/>
        <end position="97"/>
    </location>
</feature>
<keyword evidence="4" id="KW-1185">Reference proteome</keyword>
<reference evidence="3 4" key="1">
    <citation type="submission" date="2021-01" db="EMBL/GenBank/DDBJ databases">
        <title>Genomic Encyclopedia of Type Strains, Phase IV (KMG-IV): sequencing the most valuable type-strain genomes for metagenomic binning, comparative biology and taxonomic classification.</title>
        <authorList>
            <person name="Goeker M."/>
        </authorList>
    </citation>
    <scope>NUCLEOTIDE SEQUENCE [LARGE SCALE GENOMIC DNA]</scope>
    <source>
        <strain evidence="3 4">DSM 25890</strain>
    </source>
</reference>
<evidence type="ECO:0000313" key="4">
    <source>
        <dbReference type="Proteomes" id="UP001314796"/>
    </source>
</evidence>
<dbReference type="RefSeq" id="WP_204400544.1">
    <property type="nucleotide sequence ID" value="NZ_JAFBEE010000003.1"/>
</dbReference>
<evidence type="ECO:0000256" key="2">
    <source>
        <dbReference type="SAM" id="MobiDB-lite"/>
    </source>
</evidence>
<dbReference type="EMBL" id="JAFBEE010000003">
    <property type="protein sequence ID" value="MBM7614266.1"/>
    <property type="molecule type" value="Genomic_DNA"/>
</dbReference>
<accession>A0ABS2NMU3</accession>
<organism evidence="3 4">
    <name type="scientific">Alkaliphilus hydrothermalis</name>
    <dbReference type="NCBI Taxonomy" id="1482730"/>
    <lineage>
        <taxon>Bacteria</taxon>
        <taxon>Bacillati</taxon>
        <taxon>Bacillota</taxon>
        <taxon>Clostridia</taxon>
        <taxon>Peptostreptococcales</taxon>
        <taxon>Natronincolaceae</taxon>
        <taxon>Alkaliphilus</taxon>
    </lineage>
</organism>
<feature type="coiled-coil region" evidence="1">
    <location>
        <begin position="240"/>
        <end position="297"/>
    </location>
</feature>
<dbReference type="Proteomes" id="UP001314796">
    <property type="component" value="Unassembled WGS sequence"/>
</dbReference>
<sequence>MGKYFKVLMISSMVLILVVGSLSGCGAKPEKPAPKEKESKIPEVPEILTEKEMTILSTMHTIDGIKGVEKAKEKMEQEKKKISEESEVDQKKEEKDQAAQKNINLKMLIEEEAMIIPVLKEEKVEDEIIKPEAPPSDPEEVWHKVEENVTKLHRQWNVLETNLQDVKVSQTKAEEYEKLMDEATKNISDKKIEESLMSLNELTNYLAEFRNYFKSKVPYEIYKLKYLTRKIALLASAEDYEAALEETKKLEEVAKGLRQKIIEKDGEKVISKYELSLQDLQHELKAENQQIAQIKSAIVMKNIELMIPLFESGQ</sequence>
<comment type="caution">
    <text evidence="3">The sequence shown here is derived from an EMBL/GenBank/DDBJ whole genome shotgun (WGS) entry which is preliminary data.</text>
</comment>
<name>A0ABS2NMU3_9FIRM</name>